<organism evidence="8 9">
    <name type="scientific">Lawsonibacter hominis</name>
    <dbReference type="NCBI Taxonomy" id="2763053"/>
    <lineage>
        <taxon>Bacteria</taxon>
        <taxon>Bacillati</taxon>
        <taxon>Bacillota</taxon>
        <taxon>Clostridia</taxon>
        <taxon>Eubacteriales</taxon>
        <taxon>Oscillospiraceae</taxon>
        <taxon>Lawsonibacter</taxon>
    </lineage>
</organism>
<accession>A0A8J6M9H5</accession>
<dbReference type="InterPro" id="IPR025657">
    <property type="entry name" value="RadC_JAB"/>
</dbReference>
<dbReference type="Proteomes" id="UP000661435">
    <property type="component" value="Unassembled WGS sequence"/>
</dbReference>
<evidence type="ECO:0000256" key="3">
    <source>
        <dbReference type="ARBA" id="ARBA00022723"/>
    </source>
</evidence>
<name>A0A8J6M9H5_9FIRM</name>
<dbReference type="PANTHER" id="PTHR30471:SF3">
    <property type="entry name" value="UPF0758 PROTEIN YEES-RELATED"/>
    <property type="match status" value="1"/>
</dbReference>
<dbReference type="InterPro" id="IPR037518">
    <property type="entry name" value="MPN"/>
</dbReference>
<dbReference type="Pfam" id="PF04002">
    <property type="entry name" value="RadC"/>
    <property type="match status" value="1"/>
</dbReference>
<keyword evidence="6" id="KW-0482">Metalloprotease</keyword>
<dbReference type="InterPro" id="IPR001405">
    <property type="entry name" value="UPF0758"/>
</dbReference>
<dbReference type="InterPro" id="IPR010994">
    <property type="entry name" value="RuvA_2-like"/>
</dbReference>
<proteinExistence type="inferred from homology"/>
<evidence type="ECO:0000256" key="6">
    <source>
        <dbReference type="ARBA" id="ARBA00023049"/>
    </source>
</evidence>
<dbReference type="GO" id="GO:0006508">
    <property type="term" value="P:proteolysis"/>
    <property type="evidence" value="ECO:0007669"/>
    <property type="project" value="UniProtKB-KW"/>
</dbReference>
<protein>
    <submittedName>
        <fullName evidence="8">RadC family protein</fullName>
    </submittedName>
</protein>
<feature type="domain" description="MPN" evidence="7">
    <location>
        <begin position="100"/>
        <end position="222"/>
    </location>
</feature>
<evidence type="ECO:0000313" key="8">
    <source>
        <dbReference type="EMBL" id="MBC5732424.1"/>
    </source>
</evidence>
<keyword evidence="5" id="KW-0862">Zinc</keyword>
<dbReference type="GO" id="GO:0008237">
    <property type="term" value="F:metallopeptidase activity"/>
    <property type="evidence" value="ECO:0007669"/>
    <property type="project" value="UniProtKB-KW"/>
</dbReference>
<evidence type="ECO:0000259" key="7">
    <source>
        <dbReference type="PROSITE" id="PS50249"/>
    </source>
</evidence>
<reference evidence="8" key="1">
    <citation type="submission" date="2020-08" db="EMBL/GenBank/DDBJ databases">
        <title>Genome public.</title>
        <authorList>
            <person name="Liu C."/>
            <person name="Sun Q."/>
        </authorList>
    </citation>
    <scope>NUCLEOTIDE SEQUENCE</scope>
    <source>
        <strain evidence="8">NSJ-51</strain>
    </source>
</reference>
<sequence length="227" mass="24871">MGAHDGHRSRLKTEFLARPDSFPDHKLLELLLFYANPRSDTNPLAHTLLEQFGSLAGVLDATPEQLQKVPGVGTHAAVLFKAAKELSGRYLAGRTRMDVVAQGSRDYYPILRPYFFGARNEQVYLLCMDGKQKVLGVRKIGEGNVNAVAVTTRLIVEAALSLNAVRVVLSHNHVSGLAFPSEDDIATTYSLQGILGQVGVTLCDHLVFVDDDMVSLRDSGFYKTEEA</sequence>
<dbReference type="SUPFAM" id="SSF47781">
    <property type="entry name" value="RuvA domain 2-like"/>
    <property type="match status" value="1"/>
</dbReference>
<dbReference type="RefSeq" id="WP_186906320.1">
    <property type="nucleotide sequence ID" value="NZ_JACOPP010000001.1"/>
</dbReference>
<evidence type="ECO:0000256" key="1">
    <source>
        <dbReference type="ARBA" id="ARBA00010243"/>
    </source>
</evidence>
<evidence type="ECO:0000313" key="9">
    <source>
        <dbReference type="Proteomes" id="UP000661435"/>
    </source>
</evidence>
<keyword evidence="3" id="KW-0479">Metal-binding</keyword>
<dbReference type="PROSITE" id="PS50249">
    <property type="entry name" value="MPN"/>
    <property type="match status" value="1"/>
</dbReference>
<keyword evidence="2" id="KW-0645">Protease</keyword>
<comment type="caution">
    <text evidence="8">The sequence shown here is derived from an EMBL/GenBank/DDBJ whole genome shotgun (WGS) entry which is preliminary data.</text>
</comment>
<evidence type="ECO:0000256" key="2">
    <source>
        <dbReference type="ARBA" id="ARBA00022670"/>
    </source>
</evidence>
<dbReference type="PANTHER" id="PTHR30471">
    <property type="entry name" value="DNA REPAIR PROTEIN RADC"/>
    <property type="match status" value="1"/>
</dbReference>
<dbReference type="Gene3D" id="3.40.140.10">
    <property type="entry name" value="Cytidine Deaminase, domain 2"/>
    <property type="match status" value="1"/>
</dbReference>
<comment type="similarity">
    <text evidence="1">Belongs to the UPF0758 family.</text>
</comment>
<dbReference type="GO" id="GO:0046872">
    <property type="term" value="F:metal ion binding"/>
    <property type="evidence" value="ECO:0007669"/>
    <property type="project" value="UniProtKB-KW"/>
</dbReference>
<keyword evidence="9" id="KW-1185">Reference proteome</keyword>
<evidence type="ECO:0000256" key="5">
    <source>
        <dbReference type="ARBA" id="ARBA00022833"/>
    </source>
</evidence>
<dbReference type="Gene3D" id="1.10.150.20">
    <property type="entry name" value="5' to 3' exonuclease, C-terminal subdomain"/>
    <property type="match status" value="1"/>
</dbReference>
<dbReference type="AlphaFoldDB" id="A0A8J6M9H5"/>
<keyword evidence="4" id="KW-0378">Hydrolase</keyword>
<evidence type="ECO:0000256" key="4">
    <source>
        <dbReference type="ARBA" id="ARBA00022801"/>
    </source>
</evidence>
<dbReference type="EMBL" id="JACOPP010000001">
    <property type="protein sequence ID" value="MBC5732424.1"/>
    <property type="molecule type" value="Genomic_DNA"/>
</dbReference>
<gene>
    <name evidence="8" type="ORF">H8S57_01610</name>
</gene>